<accession>A0AAP0PZN9</accession>
<dbReference type="Proteomes" id="UP001420932">
    <property type="component" value="Unassembled WGS sequence"/>
</dbReference>
<evidence type="ECO:0000313" key="2">
    <source>
        <dbReference type="EMBL" id="KAK9162322.1"/>
    </source>
</evidence>
<reference evidence="2 3" key="1">
    <citation type="submission" date="2024-01" db="EMBL/GenBank/DDBJ databases">
        <title>Genome assemblies of Stephania.</title>
        <authorList>
            <person name="Yang L."/>
        </authorList>
    </citation>
    <scope>NUCLEOTIDE SEQUENCE [LARGE SCALE GENOMIC DNA]</scope>
    <source>
        <strain evidence="2">YNDBR</strain>
        <tissue evidence="2">Leaf</tissue>
    </source>
</reference>
<gene>
    <name evidence="2" type="ORF">Syun_003224</name>
</gene>
<dbReference type="AlphaFoldDB" id="A0AAP0PZN9"/>
<sequence length="52" mass="5846">MERRSNGVAERPARSIRTCGLRSSGRSPNRIDCSMDPLQKFNFVKSSNLFDG</sequence>
<dbReference type="EMBL" id="JBBNAF010000002">
    <property type="protein sequence ID" value="KAK9162322.1"/>
    <property type="molecule type" value="Genomic_DNA"/>
</dbReference>
<organism evidence="2 3">
    <name type="scientific">Stephania yunnanensis</name>
    <dbReference type="NCBI Taxonomy" id="152371"/>
    <lineage>
        <taxon>Eukaryota</taxon>
        <taxon>Viridiplantae</taxon>
        <taxon>Streptophyta</taxon>
        <taxon>Embryophyta</taxon>
        <taxon>Tracheophyta</taxon>
        <taxon>Spermatophyta</taxon>
        <taxon>Magnoliopsida</taxon>
        <taxon>Ranunculales</taxon>
        <taxon>Menispermaceae</taxon>
        <taxon>Menispermoideae</taxon>
        <taxon>Cissampelideae</taxon>
        <taxon>Stephania</taxon>
    </lineage>
</organism>
<comment type="caution">
    <text evidence="2">The sequence shown here is derived from an EMBL/GenBank/DDBJ whole genome shotgun (WGS) entry which is preliminary data.</text>
</comment>
<evidence type="ECO:0000256" key="1">
    <source>
        <dbReference type="SAM" id="MobiDB-lite"/>
    </source>
</evidence>
<evidence type="ECO:0000313" key="3">
    <source>
        <dbReference type="Proteomes" id="UP001420932"/>
    </source>
</evidence>
<feature type="region of interest" description="Disordered" evidence="1">
    <location>
        <begin position="1"/>
        <end position="31"/>
    </location>
</feature>
<proteinExistence type="predicted"/>
<keyword evidence="3" id="KW-1185">Reference proteome</keyword>
<name>A0AAP0PZN9_9MAGN</name>
<protein>
    <submittedName>
        <fullName evidence="2">Uncharacterized protein</fullName>
    </submittedName>
</protein>